<feature type="repeat" description="PPR" evidence="3">
    <location>
        <begin position="314"/>
        <end position="348"/>
    </location>
</feature>
<dbReference type="Pfam" id="PF13041">
    <property type="entry name" value="PPR_2"/>
    <property type="match status" value="1"/>
</dbReference>
<evidence type="ECO:0000313" key="5">
    <source>
        <dbReference type="Proteomes" id="UP001293593"/>
    </source>
</evidence>
<evidence type="ECO:0000256" key="3">
    <source>
        <dbReference type="PROSITE-ProRule" id="PRU00708"/>
    </source>
</evidence>
<gene>
    <name evidence="4" type="ORF">QN277_011527</name>
</gene>
<proteinExistence type="inferred from homology"/>
<dbReference type="EMBL" id="JAWXYG010000002">
    <property type="protein sequence ID" value="KAK4279811.1"/>
    <property type="molecule type" value="Genomic_DNA"/>
</dbReference>
<accession>A0AAE1MZ18</accession>
<comment type="similarity">
    <text evidence="1">Belongs to the PPR family. P subfamily.</text>
</comment>
<comment type="caution">
    <text evidence="4">The sequence shown here is derived from an EMBL/GenBank/DDBJ whole genome shotgun (WGS) entry which is preliminary data.</text>
</comment>
<organism evidence="4 5">
    <name type="scientific">Acacia crassicarpa</name>
    <name type="common">northern wattle</name>
    <dbReference type="NCBI Taxonomy" id="499986"/>
    <lineage>
        <taxon>Eukaryota</taxon>
        <taxon>Viridiplantae</taxon>
        <taxon>Streptophyta</taxon>
        <taxon>Embryophyta</taxon>
        <taxon>Tracheophyta</taxon>
        <taxon>Spermatophyta</taxon>
        <taxon>Magnoliopsida</taxon>
        <taxon>eudicotyledons</taxon>
        <taxon>Gunneridae</taxon>
        <taxon>Pentapetalae</taxon>
        <taxon>rosids</taxon>
        <taxon>fabids</taxon>
        <taxon>Fabales</taxon>
        <taxon>Fabaceae</taxon>
        <taxon>Caesalpinioideae</taxon>
        <taxon>mimosoid clade</taxon>
        <taxon>Acacieae</taxon>
        <taxon>Acacia</taxon>
    </lineage>
</organism>
<dbReference type="Proteomes" id="UP001293593">
    <property type="component" value="Unassembled WGS sequence"/>
</dbReference>
<evidence type="ECO:0008006" key="6">
    <source>
        <dbReference type="Google" id="ProtNLM"/>
    </source>
</evidence>
<dbReference type="NCBIfam" id="TIGR00756">
    <property type="entry name" value="PPR"/>
    <property type="match status" value="2"/>
</dbReference>
<reference evidence="4" key="1">
    <citation type="submission" date="2023-10" db="EMBL/GenBank/DDBJ databases">
        <title>Chromosome-level genome of the transformable northern wattle, Acacia crassicarpa.</title>
        <authorList>
            <person name="Massaro I."/>
            <person name="Sinha N.R."/>
            <person name="Poethig S."/>
            <person name="Leichty A.R."/>
        </authorList>
    </citation>
    <scope>NUCLEOTIDE SEQUENCE</scope>
    <source>
        <strain evidence="4">Acra3RX</strain>
        <tissue evidence="4">Leaf</tissue>
    </source>
</reference>
<dbReference type="PANTHER" id="PTHR47936:SF3">
    <property type="entry name" value="PENTACOTRIPEPTIDE-REPEAT REGION OF PRORP DOMAIN-CONTAINING PROTEIN"/>
    <property type="match status" value="1"/>
</dbReference>
<dbReference type="InterPro" id="IPR002885">
    <property type="entry name" value="PPR_rpt"/>
</dbReference>
<dbReference type="Pfam" id="PF01535">
    <property type="entry name" value="PPR"/>
    <property type="match status" value="2"/>
</dbReference>
<name>A0AAE1MZ18_9FABA</name>
<dbReference type="PANTHER" id="PTHR47936">
    <property type="entry name" value="PPR_LONG DOMAIN-CONTAINING PROTEIN"/>
    <property type="match status" value="1"/>
</dbReference>
<protein>
    <recommendedName>
        <fullName evidence="6">Pentatricopeptide repeat-containing protein</fullName>
    </recommendedName>
</protein>
<feature type="repeat" description="PPR" evidence="3">
    <location>
        <begin position="349"/>
        <end position="383"/>
    </location>
</feature>
<dbReference type="Gene3D" id="1.25.40.10">
    <property type="entry name" value="Tetratricopeptide repeat domain"/>
    <property type="match status" value="2"/>
</dbReference>
<feature type="repeat" description="PPR" evidence="3">
    <location>
        <begin position="279"/>
        <end position="313"/>
    </location>
</feature>
<dbReference type="PROSITE" id="PS51375">
    <property type="entry name" value="PPR"/>
    <property type="match status" value="3"/>
</dbReference>
<keyword evidence="2" id="KW-0677">Repeat</keyword>
<evidence type="ECO:0000313" key="4">
    <source>
        <dbReference type="EMBL" id="KAK4279811.1"/>
    </source>
</evidence>
<sequence>MEVRNFCNTVRYSFKSFSTKFLFYHSLLPPISSTTLPTTRPRSSLYIRFSLFHSSISLNSSVFTTKYQFVSPSSSLQIDGGGIYLKIDLCRLHTCRHFRSYSASFDQRTPFATAKQVSEIIDLLRRGEKDLSSKLNGKNVTLSIPSCVKIFHILSREKVSALRFFDWLRSSRPEFGHDSHICSLVIDNCGRLENYEAMVLMLKEFNLKFVRLEQKAFGFLLDSSLHKASLMESTKKVLSVLNEVGGSCQTSGVWSLIEMFCVSGSFDIAEFVIVTAGRKVNHYNVLIREFCRRRDCERAWKLLKEMKLNGCAPNITSYNMVMSCLCTNERFAEATQMLEAIEKDYGLPDASTCDIFINYLCKRGHFDLVLEFLDRMIGRGIEPCIASNAAIIKAYFRSKKYDEAHKFVVDSVTKQRYSSNANYSLLAALHLKKGNVLMASMILHEMMDKGLKPNFRVCMSVSKRLEKSNTKPMQPELMSRYWSIIEK</sequence>
<keyword evidence="5" id="KW-1185">Reference proteome</keyword>
<dbReference type="AlphaFoldDB" id="A0AAE1MZ18"/>
<evidence type="ECO:0000256" key="1">
    <source>
        <dbReference type="ARBA" id="ARBA00007626"/>
    </source>
</evidence>
<evidence type="ECO:0000256" key="2">
    <source>
        <dbReference type="ARBA" id="ARBA00022737"/>
    </source>
</evidence>
<dbReference type="InterPro" id="IPR011990">
    <property type="entry name" value="TPR-like_helical_dom_sf"/>
</dbReference>